<organism evidence="9 10">
    <name type="scientific">Pseudoteredinibacter isoporae</name>
    <dbReference type="NCBI Taxonomy" id="570281"/>
    <lineage>
        <taxon>Bacteria</taxon>
        <taxon>Pseudomonadati</taxon>
        <taxon>Pseudomonadota</taxon>
        <taxon>Gammaproteobacteria</taxon>
        <taxon>Cellvibrionales</taxon>
        <taxon>Cellvibrionaceae</taxon>
        <taxon>Pseudoteredinibacter</taxon>
    </lineage>
</organism>
<keyword evidence="3" id="KW-1003">Cell membrane</keyword>
<evidence type="ECO:0000256" key="5">
    <source>
        <dbReference type="ARBA" id="ARBA00022989"/>
    </source>
</evidence>
<reference evidence="9 10" key="1">
    <citation type="submission" date="2020-08" db="EMBL/GenBank/DDBJ databases">
        <title>Genomic Encyclopedia of Type Strains, Phase IV (KMG-IV): sequencing the most valuable type-strain genomes for metagenomic binning, comparative biology and taxonomic classification.</title>
        <authorList>
            <person name="Goeker M."/>
        </authorList>
    </citation>
    <scope>NUCLEOTIDE SEQUENCE [LARGE SCALE GENOMIC DNA]</scope>
    <source>
        <strain evidence="9 10">DSM 22368</strain>
    </source>
</reference>
<dbReference type="GO" id="GO:0005886">
    <property type="term" value="C:plasma membrane"/>
    <property type="evidence" value="ECO:0007669"/>
    <property type="project" value="UniProtKB-SubCell"/>
</dbReference>
<dbReference type="PANTHER" id="PTHR30012">
    <property type="entry name" value="GENERAL SECRETION PATHWAY PROTEIN"/>
    <property type="match status" value="1"/>
</dbReference>
<dbReference type="Pfam" id="PF00482">
    <property type="entry name" value="T2SSF"/>
    <property type="match status" value="2"/>
</dbReference>
<keyword evidence="5 7" id="KW-1133">Transmembrane helix</keyword>
<dbReference type="PANTHER" id="PTHR30012:SF0">
    <property type="entry name" value="TYPE II SECRETION SYSTEM PROTEIN F-RELATED"/>
    <property type="match status" value="1"/>
</dbReference>
<dbReference type="PRINTS" id="PR00812">
    <property type="entry name" value="BCTERIALGSPF"/>
</dbReference>
<dbReference type="InterPro" id="IPR003004">
    <property type="entry name" value="GspF/PilC"/>
</dbReference>
<comment type="similarity">
    <text evidence="2">Belongs to the GSP F family.</text>
</comment>
<evidence type="ECO:0000256" key="7">
    <source>
        <dbReference type="SAM" id="Phobius"/>
    </source>
</evidence>
<keyword evidence="10" id="KW-1185">Reference proteome</keyword>
<feature type="transmembrane region" description="Helical" evidence="7">
    <location>
        <begin position="364"/>
        <end position="390"/>
    </location>
</feature>
<keyword evidence="6 7" id="KW-0472">Membrane</keyword>
<dbReference type="AlphaFoldDB" id="A0A7X0MVW2"/>
<evidence type="ECO:0000313" key="9">
    <source>
        <dbReference type="EMBL" id="MBB6521550.1"/>
    </source>
</evidence>
<dbReference type="InterPro" id="IPR042094">
    <property type="entry name" value="T2SS_GspF_sf"/>
</dbReference>
<accession>A0A7X0MVW2</accession>
<protein>
    <submittedName>
        <fullName evidence="9">General secretion pathway protein F</fullName>
    </submittedName>
</protein>
<name>A0A7X0MVW2_9GAMM</name>
<keyword evidence="4 7" id="KW-0812">Transmembrane</keyword>
<evidence type="ECO:0000256" key="2">
    <source>
        <dbReference type="ARBA" id="ARBA00005745"/>
    </source>
</evidence>
<evidence type="ECO:0000259" key="8">
    <source>
        <dbReference type="Pfam" id="PF00482"/>
    </source>
</evidence>
<gene>
    <name evidence="9" type="ORF">HNR48_001835</name>
</gene>
<evidence type="ECO:0000256" key="1">
    <source>
        <dbReference type="ARBA" id="ARBA00004651"/>
    </source>
</evidence>
<dbReference type="EMBL" id="JACHHT010000002">
    <property type="protein sequence ID" value="MBB6521550.1"/>
    <property type="molecule type" value="Genomic_DNA"/>
</dbReference>
<evidence type="ECO:0000313" key="10">
    <source>
        <dbReference type="Proteomes" id="UP000528457"/>
    </source>
</evidence>
<dbReference type="GO" id="GO:0015628">
    <property type="term" value="P:protein secretion by the type II secretion system"/>
    <property type="evidence" value="ECO:0007669"/>
    <property type="project" value="TreeGrafter"/>
</dbReference>
<sequence length="400" mass="44265">MASYCYQAINAQGKILKGNVSAEDESQAQSLLKDQGLTIISIEPGQHKVFSWNSFSLQNRQLNPKEILLFTRQMQSFCEAEIPVKQSIQSIIKHSTVENLKHCCSDIARHLDEGQSLSKALLLSNGGFDELYLAQVKAGEKSGKLSEVLDSLALHLEDQQAQNHKIRMASLYPSILCAVALFIITLLLSTVLPKLIQQLQGQENLPLLTSFMIGFSDVIRSYGLYALLAAIGMMIVKRWMFPDTRWRLAIAERIPALNKLLRLRDSSRYLATLSVLYKAGIPLAEAAKSSAELIRGKRLRGILSQAEDQLRSGKRLSELLQQSQLFSPNSLLLISNGEQSGRLADMLDKAAKEEKSELNQGIDLALALLEPLLITLVGGFVFIIVLAILLPLMQINSLVA</sequence>
<dbReference type="RefSeq" id="WP_166844302.1">
    <property type="nucleotide sequence ID" value="NZ_JAAONY010000002.1"/>
</dbReference>
<feature type="transmembrane region" description="Helical" evidence="7">
    <location>
        <begin position="212"/>
        <end position="236"/>
    </location>
</feature>
<feature type="domain" description="Type II secretion system protein GspF" evidence="8">
    <location>
        <begin position="70"/>
        <end position="193"/>
    </location>
</feature>
<feature type="domain" description="Type II secretion system protein GspF" evidence="8">
    <location>
        <begin position="270"/>
        <end position="391"/>
    </location>
</feature>
<feature type="transmembrane region" description="Helical" evidence="7">
    <location>
        <begin position="171"/>
        <end position="192"/>
    </location>
</feature>
<evidence type="ECO:0000256" key="6">
    <source>
        <dbReference type="ARBA" id="ARBA00023136"/>
    </source>
</evidence>
<dbReference type="Proteomes" id="UP000528457">
    <property type="component" value="Unassembled WGS sequence"/>
</dbReference>
<comment type="subcellular location">
    <subcellularLocation>
        <location evidence="1">Cell membrane</location>
        <topology evidence="1">Multi-pass membrane protein</topology>
    </subcellularLocation>
</comment>
<dbReference type="InParanoid" id="A0A7X0MVW2"/>
<evidence type="ECO:0000256" key="3">
    <source>
        <dbReference type="ARBA" id="ARBA00022475"/>
    </source>
</evidence>
<proteinExistence type="inferred from homology"/>
<dbReference type="Gene3D" id="1.20.81.30">
    <property type="entry name" value="Type II secretion system (T2SS), domain F"/>
    <property type="match status" value="2"/>
</dbReference>
<dbReference type="InterPro" id="IPR018076">
    <property type="entry name" value="T2SS_GspF_dom"/>
</dbReference>
<evidence type="ECO:0000256" key="4">
    <source>
        <dbReference type="ARBA" id="ARBA00022692"/>
    </source>
</evidence>
<comment type="caution">
    <text evidence="9">The sequence shown here is derived from an EMBL/GenBank/DDBJ whole genome shotgun (WGS) entry which is preliminary data.</text>
</comment>